<dbReference type="FunFam" id="4.10.830.10:FF:000002">
    <property type="entry name" value="40S ribosomal protein S29"/>
    <property type="match status" value="1"/>
</dbReference>
<evidence type="ECO:0000256" key="1">
    <source>
        <dbReference type="ARBA" id="ARBA00022723"/>
    </source>
</evidence>
<reference evidence="8 9" key="1">
    <citation type="journal article" date="2013" name="Nature">
        <title>Anaerobic oxidation of methane coupled to nitrate reduction in a novel archaeal lineage.</title>
        <authorList>
            <person name="Haroon M.F."/>
            <person name="Hu S."/>
            <person name="Shi Y."/>
            <person name="Imelfort M."/>
            <person name="Keller J."/>
            <person name="Hugenholtz P."/>
            <person name="Yuan Z."/>
            <person name="Tyson G.W."/>
        </authorList>
    </citation>
    <scope>NUCLEOTIDE SEQUENCE [LARGE SCALE GENOMIC DNA]</scope>
    <source>
        <strain evidence="8 9">ANME-2d</strain>
    </source>
</reference>
<accession>A0A062VC61</accession>
<evidence type="ECO:0000256" key="6">
    <source>
        <dbReference type="ARBA" id="ARBA00023274"/>
    </source>
</evidence>
<evidence type="ECO:0000256" key="3">
    <source>
        <dbReference type="ARBA" id="ARBA00022833"/>
    </source>
</evidence>
<dbReference type="GO" id="GO:0022627">
    <property type="term" value="C:cytosolic small ribosomal subunit"/>
    <property type="evidence" value="ECO:0007669"/>
    <property type="project" value="TreeGrafter"/>
</dbReference>
<dbReference type="RefSeq" id="WP_048088610.1">
    <property type="nucleotide sequence ID" value="NZ_JMIY01000001.1"/>
</dbReference>
<dbReference type="GO" id="GO:0008270">
    <property type="term" value="F:zinc ion binding"/>
    <property type="evidence" value="ECO:0007669"/>
    <property type="project" value="UniProtKB-UniRule"/>
</dbReference>
<dbReference type="SUPFAM" id="SSF57716">
    <property type="entry name" value="Glucocorticoid receptor-like (DNA-binding domain)"/>
    <property type="match status" value="1"/>
</dbReference>
<sequence length="50" mass="6023">MEKSKKKFGRGENTCKRCGRKQGLVRKYGIYLCRQCFREMAYNMGFEKYT</sequence>
<comment type="caution">
    <text evidence="8">The sequence shown here is derived from an EMBL/GenBank/DDBJ whole genome shotgun (WGS) entry which is preliminary data.</text>
</comment>
<dbReference type="InterPro" id="IPR018271">
    <property type="entry name" value="Ribosomal_uS14_CS"/>
</dbReference>
<evidence type="ECO:0000313" key="8">
    <source>
        <dbReference type="EMBL" id="KCZ73294.1"/>
    </source>
</evidence>
<dbReference type="PROSITE" id="PS00527">
    <property type="entry name" value="RIBOSOMAL_S14"/>
    <property type="match status" value="1"/>
</dbReference>
<comment type="cofactor">
    <cofactor evidence="7">
        <name>Zn(2+)</name>
        <dbReference type="ChEBI" id="CHEBI:29105"/>
    </cofactor>
    <text evidence="7">Binds 1 zinc ion per subunit.</text>
</comment>
<dbReference type="PANTHER" id="PTHR12010:SF2">
    <property type="entry name" value="40S RIBOSOMAL PROTEIN S29"/>
    <property type="match status" value="1"/>
</dbReference>
<dbReference type="Proteomes" id="UP000027153">
    <property type="component" value="Unassembled WGS sequence"/>
</dbReference>
<dbReference type="PATRIC" id="fig|1392998.3.peg.720"/>
<dbReference type="GO" id="GO:0003735">
    <property type="term" value="F:structural constituent of ribosome"/>
    <property type="evidence" value="ECO:0007669"/>
    <property type="project" value="InterPro"/>
</dbReference>
<dbReference type="InterPro" id="IPR039744">
    <property type="entry name" value="RIbosomal_uS14_euk_arc"/>
</dbReference>
<keyword evidence="9" id="KW-1185">Reference proteome</keyword>
<keyword evidence="2 7" id="KW-0699">rRNA-binding</keyword>
<dbReference type="InterPro" id="IPR023676">
    <property type="entry name" value="Ribosomal_uS14_arc"/>
</dbReference>
<dbReference type="Pfam" id="PF00253">
    <property type="entry name" value="Ribosomal_S14"/>
    <property type="match status" value="1"/>
</dbReference>
<feature type="binding site" evidence="7">
    <location>
        <position position="33"/>
    </location>
    <ligand>
        <name>Zn(2+)</name>
        <dbReference type="ChEBI" id="CHEBI:29105"/>
    </ligand>
</feature>
<dbReference type="NCBIfam" id="NF004424">
    <property type="entry name" value="PRK05766.1"/>
    <property type="match status" value="1"/>
</dbReference>
<evidence type="ECO:0000256" key="5">
    <source>
        <dbReference type="ARBA" id="ARBA00022980"/>
    </source>
</evidence>
<feature type="binding site" evidence="7">
    <location>
        <position position="15"/>
    </location>
    <ligand>
        <name>Zn(2+)</name>
        <dbReference type="ChEBI" id="CHEBI:29105"/>
    </ligand>
</feature>
<protein>
    <recommendedName>
        <fullName evidence="7">Small ribosomal subunit protein uS14</fullName>
    </recommendedName>
</protein>
<comment type="function">
    <text evidence="7">Binds 16S rRNA, required for the assembly of 30S particles.</text>
</comment>
<keyword evidence="3 7" id="KW-0862">Zinc</keyword>
<dbReference type="HAMAP" id="MF_01364_A">
    <property type="entry name" value="Ribosomal_uS14_2_A"/>
    <property type="match status" value="1"/>
</dbReference>
<comment type="subunit">
    <text evidence="7">Part of the 30S ribosomal subunit.</text>
</comment>
<keyword evidence="1 7" id="KW-0479">Metal-binding</keyword>
<dbReference type="Gene3D" id="4.10.830.10">
    <property type="entry name" value="30s Ribosomal Protein S14, Chain N"/>
    <property type="match status" value="1"/>
</dbReference>
<dbReference type="EMBL" id="JMIY01000001">
    <property type="protein sequence ID" value="KCZ73294.1"/>
    <property type="molecule type" value="Genomic_DNA"/>
</dbReference>
<dbReference type="AlphaFoldDB" id="A0A062VC61"/>
<keyword evidence="6 7" id="KW-0687">Ribonucleoprotein</keyword>
<evidence type="ECO:0000256" key="2">
    <source>
        <dbReference type="ARBA" id="ARBA00022730"/>
    </source>
</evidence>
<feature type="binding site" evidence="7">
    <location>
        <position position="18"/>
    </location>
    <ligand>
        <name>Zn(2+)</name>
        <dbReference type="ChEBI" id="CHEBI:29105"/>
    </ligand>
</feature>
<dbReference type="InterPro" id="IPR043140">
    <property type="entry name" value="Ribosomal_uS14_sf"/>
</dbReference>
<feature type="binding site" evidence="7">
    <location>
        <position position="36"/>
    </location>
    <ligand>
        <name>Zn(2+)</name>
        <dbReference type="ChEBI" id="CHEBI:29105"/>
    </ligand>
</feature>
<name>A0A062VC61_9EURY</name>
<dbReference type="GO" id="GO:0002181">
    <property type="term" value="P:cytoplasmic translation"/>
    <property type="evidence" value="ECO:0007669"/>
    <property type="project" value="TreeGrafter"/>
</dbReference>
<dbReference type="PANTHER" id="PTHR12010">
    <property type="entry name" value="40S RIBOSOMAL PROTEIN S29"/>
    <property type="match status" value="1"/>
</dbReference>
<evidence type="ECO:0000256" key="7">
    <source>
        <dbReference type="HAMAP-Rule" id="MF_01364"/>
    </source>
</evidence>
<proteinExistence type="inferred from homology"/>
<dbReference type="InterPro" id="IPR001209">
    <property type="entry name" value="Ribosomal_uS14"/>
</dbReference>
<comment type="similarity">
    <text evidence="7">Belongs to the universal ribosomal protein uS14 family. Zinc-binding uS14 subfamily.</text>
</comment>
<evidence type="ECO:0000313" key="9">
    <source>
        <dbReference type="Proteomes" id="UP000027153"/>
    </source>
</evidence>
<keyword evidence="5 7" id="KW-0689">Ribosomal protein</keyword>
<keyword evidence="4 7" id="KW-0694">RNA-binding</keyword>
<dbReference type="OrthoDB" id="5615at2157"/>
<evidence type="ECO:0000256" key="4">
    <source>
        <dbReference type="ARBA" id="ARBA00022884"/>
    </source>
</evidence>
<dbReference type="GO" id="GO:0019843">
    <property type="term" value="F:rRNA binding"/>
    <property type="evidence" value="ECO:0007669"/>
    <property type="project" value="UniProtKB-UniRule"/>
</dbReference>
<gene>
    <name evidence="7" type="primary">rps14</name>
    <name evidence="8" type="ORF">ANME2D_00360</name>
</gene>
<organism evidence="8 9">
    <name type="scientific">Candidatus Methanoperedens nitratireducens</name>
    <dbReference type="NCBI Taxonomy" id="1392998"/>
    <lineage>
        <taxon>Archaea</taxon>
        <taxon>Methanobacteriati</taxon>
        <taxon>Methanobacteriota</taxon>
        <taxon>Stenosarchaea group</taxon>
        <taxon>Methanomicrobia</taxon>
        <taxon>Methanosarcinales</taxon>
        <taxon>ANME-2 cluster</taxon>
        <taxon>Candidatus Methanoperedentaceae</taxon>
        <taxon>Candidatus Methanoperedens</taxon>
    </lineage>
</organism>